<dbReference type="GeneID" id="40925661"/>
<keyword evidence="1" id="KW-0472">Membrane</keyword>
<dbReference type="Proteomes" id="UP000001060">
    <property type="component" value="Chromosome"/>
</dbReference>
<gene>
    <name evidence="2" type="ordered locus">LLO_1433</name>
</gene>
<protein>
    <submittedName>
        <fullName evidence="2">Uncharacterized protein</fullName>
    </submittedName>
</protein>
<keyword evidence="3" id="KW-1185">Reference proteome</keyword>
<name>D3HSB1_LEGLN</name>
<dbReference type="eggNOG" id="ENOG503106W">
    <property type="taxonomic scope" value="Bacteria"/>
</dbReference>
<dbReference type="KEGG" id="llo:LLO_1433"/>
<organism evidence="2 3">
    <name type="scientific">Legionella longbeachae serogroup 1 (strain NSW150)</name>
    <dbReference type="NCBI Taxonomy" id="661367"/>
    <lineage>
        <taxon>Bacteria</taxon>
        <taxon>Pseudomonadati</taxon>
        <taxon>Pseudomonadota</taxon>
        <taxon>Gammaproteobacteria</taxon>
        <taxon>Legionellales</taxon>
        <taxon>Legionellaceae</taxon>
        <taxon>Legionella</taxon>
    </lineage>
</organism>
<dbReference type="HOGENOM" id="CLU_905506_0_0_6"/>
<evidence type="ECO:0000313" key="2">
    <source>
        <dbReference type="EMBL" id="CBJ11799.1"/>
    </source>
</evidence>
<sequence length="307" mass="34622">MQAKHEFILNDGLEGLRIYTVISLVAEHDVEKKYSFYRSTGRNSKYTDTWFPFAEKEPMHIKKPNEIPGYRVIDNYPQSFLEFTKQAFDSHTLAFENGYDELLHRFGNFECLCVSYLLNGGYWVHDDSRILREYLSQNYSRELEILTTSIKNFDSFKNPSGTSVTGRELYWNYRHRFHDENLNYSRQLFHYPEIQRSLISGNSNNSLPVELGESINSDPINLNSSAGHDSFLPINLSMQILGGFIAVLGVAAIATALIVLSGVTVGIVADVGIASALIGAGLFSIGTLKLIEPGVDQDSVTNRECRI</sequence>
<accession>D3HSB1</accession>
<reference evidence="2 3" key="1">
    <citation type="journal article" date="2010" name="PLoS Genet.">
        <title>Analysis of the Legionella longbeachae genome and transcriptome uncovers unique strategies to cause Legionnaires' disease.</title>
        <authorList>
            <person name="Cazalet C."/>
            <person name="Gomez-Valero L."/>
            <person name="Rusniok C."/>
            <person name="Lomma M."/>
            <person name="Dervins-Ravault D."/>
            <person name="Newton H."/>
            <person name="Sansom F."/>
            <person name="Jarraud S."/>
            <person name="Zidane N."/>
            <person name="Ma L."/>
            <person name="Bouchier C."/>
            <person name="Etienne J."/>
            <person name="Hartland E."/>
            <person name="Buchrieser C."/>
        </authorList>
    </citation>
    <scope>NUCLEOTIDE SEQUENCE [LARGE SCALE GENOMIC DNA]</scope>
    <source>
        <strain evidence="2 3">NSW150</strain>
    </source>
</reference>
<evidence type="ECO:0000256" key="1">
    <source>
        <dbReference type="SAM" id="Phobius"/>
    </source>
</evidence>
<dbReference type="OrthoDB" id="5649830at2"/>
<keyword evidence="1" id="KW-1133">Transmembrane helix</keyword>
<proteinExistence type="predicted"/>
<dbReference type="EMBL" id="FN650140">
    <property type="protein sequence ID" value="CBJ11799.1"/>
    <property type="molecule type" value="Genomic_DNA"/>
</dbReference>
<feature type="transmembrane region" description="Helical" evidence="1">
    <location>
        <begin position="240"/>
        <end position="260"/>
    </location>
</feature>
<evidence type="ECO:0000313" key="3">
    <source>
        <dbReference type="Proteomes" id="UP000001060"/>
    </source>
</evidence>
<feature type="transmembrane region" description="Helical" evidence="1">
    <location>
        <begin position="266"/>
        <end position="285"/>
    </location>
</feature>
<keyword evidence="1" id="KW-0812">Transmembrane</keyword>
<dbReference type="AlphaFoldDB" id="D3HSB1"/>
<dbReference type="RefSeq" id="WP_003631806.1">
    <property type="nucleotide sequence ID" value="NC_013861.1"/>
</dbReference>